<evidence type="ECO:0000259" key="9">
    <source>
        <dbReference type="PROSITE" id="PS50067"/>
    </source>
</evidence>
<evidence type="ECO:0000256" key="8">
    <source>
        <dbReference type="SAM" id="MobiDB-lite"/>
    </source>
</evidence>
<organism evidence="10 11">
    <name type="scientific">Mucor plumbeus</name>
    <dbReference type="NCBI Taxonomy" id="97098"/>
    <lineage>
        <taxon>Eukaryota</taxon>
        <taxon>Fungi</taxon>
        <taxon>Fungi incertae sedis</taxon>
        <taxon>Mucoromycota</taxon>
        <taxon>Mucoromycotina</taxon>
        <taxon>Mucoromycetes</taxon>
        <taxon>Mucorales</taxon>
        <taxon>Mucorineae</taxon>
        <taxon>Mucoraceae</taxon>
        <taxon>Mucor</taxon>
    </lineage>
</organism>
<dbReference type="Proteomes" id="UP000650833">
    <property type="component" value="Unassembled WGS sequence"/>
</dbReference>
<feature type="binding site" evidence="6">
    <location>
        <begin position="338"/>
        <end position="345"/>
    </location>
    <ligand>
        <name>ATP</name>
        <dbReference type="ChEBI" id="CHEBI:30616"/>
    </ligand>
</feature>
<evidence type="ECO:0000313" key="11">
    <source>
        <dbReference type="Proteomes" id="UP000650833"/>
    </source>
</evidence>
<dbReference type="GO" id="GO:0007019">
    <property type="term" value="P:microtubule depolymerization"/>
    <property type="evidence" value="ECO:0007669"/>
    <property type="project" value="TreeGrafter"/>
</dbReference>
<accession>A0A8H7QG47</accession>
<dbReference type="InterPro" id="IPR027640">
    <property type="entry name" value="Kinesin-like_fam"/>
</dbReference>
<dbReference type="SUPFAM" id="SSF52540">
    <property type="entry name" value="P-loop containing nucleoside triphosphate hydrolases"/>
    <property type="match status" value="1"/>
</dbReference>
<dbReference type="InterPro" id="IPR013761">
    <property type="entry name" value="SAM/pointed_sf"/>
</dbReference>
<keyword evidence="4 6" id="KW-0505">Motor protein</keyword>
<evidence type="ECO:0000256" key="1">
    <source>
        <dbReference type="ARBA" id="ARBA00022701"/>
    </source>
</evidence>
<dbReference type="GO" id="GO:0003777">
    <property type="term" value="F:microtubule motor activity"/>
    <property type="evidence" value="ECO:0007669"/>
    <property type="project" value="InterPro"/>
</dbReference>
<evidence type="ECO:0000256" key="4">
    <source>
        <dbReference type="ARBA" id="ARBA00023175"/>
    </source>
</evidence>
<dbReference type="OrthoDB" id="3176171at2759"/>
<keyword evidence="11" id="KW-1185">Reference proteome</keyword>
<dbReference type="Pfam" id="PF00225">
    <property type="entry name" value="Kinesin"/>
    <property type="match status" value="1"/>
</dbReference>
<reference evidence="10" key="1">
    <citation type="submission" date="2020-12" db="EMBL/GenBank/DDBJ databases">
        <title>Metabolic potential, ecology and presence of endohyphal bacteria is reflected in genomic diversity of Mucoromycotina.</title>
        <authorList>
            <person name="Muszewska A."/>
            <person name="Okrasinska A."/>
            <person name="Steczkiewicz K."/>
            <person name="Drgas O."/>
            <person name="Orlowska M."/>
            <person name="Perlinska-Lenart U."/>
            <person name="Aleksandrzak-Piekarczyk T."/>
            <person name="Szatraj K."/>
            <person name="Zielenkiewicz U."/>
            <person name="Pilsyk S."/>
            <person name="Malc E."/>
            <person name="Mieczkowski P."/>
            <person name="Kruszewska J.S."/>
            <person name="Biernat P."/>
            <person name="Pawlowska J."/>
        </authorList>
    </citation>
    <scope>NUCLEOTIDE SEQUENCE</scope>
    <source>
        <strain evidence="10">CBS 226.32</strain>
    </source>
</reference>
<dbReference type="PROSITE" id="PS50067">
    <property type="entry name" value="KINESIN_MOTOR_2"/>
    <property type="match status" value="1"/>
</dbReference>
<evidence type="ECO:0000256" key="5">
    <source>
        <dbReference type="ARBA" id="ARBA00061030"/>
    </source>
</evidence>
<comment type="caution">
    <text evidence="10">The sequence shown here is derived from an EMBL/GenBank/DDBJ whole genome shotgun (WGS) entry which is preliminary data.</text>
</comment>
<dbReference type="PRINTS" id="PR00380">
    <property type="entry name" value="KINESINHEAVY"/>
</dbReference>
<dbReference type="SMART" id="SM00129">
    <property type="entry name" value="KISc"/>
    <property type="match status" value="1"/>
</dbReference>
<dbReference type="InterPro" id="IPR027417">
    <property type="entry name" value="P-loop_NTPase"/>
</dbReference>
<dbReference type="GO" id="GO:0005874">
    <property type="term" value="C:microtubule"/>
    <property type="evidence" value="ECO:0007669"/>
    <property type="project" value="UniProtKB-KW"/>
</dbReference>
<dbReference type="PANTHER" id="PTHR47971">
    <property type="entry name" value="KINESIN-RELATED PROTEIN 6"/>
    <property type="match status" value="1"/>
</dbReference>
<comment type="similarity">
    <text evidence="5">Belongs to the TRAFAC class myosin-kinesin ATPase superfamily. Kinesin family. KIN-13 subfamily.</text>
</comment>
<dbReference type="FunFam" id="3.40.850.10:FF:000012">
    <property type="entry name" value="Kinesin-like protein"/>
    <property type="match status" value="1"/>
</dbReference>
<evidence type="ECO:0000256" key="3">
    <source>
        <dbReference type="ARBA" id="ARBA00022840"/>
    </source>
</evidence>
<evidence type="ECO:0000256" key="7">
    <source>
        <dbReference type="RuleBase" id="RU000394"/>
    </source>
</evidence>
<feature type="region of interest" description="Disordered" evidence="8">
    <location>
        <begin position="66"/>
        <end position="85"/>
    </location>
</feature>
<name>A0A8H7QG47_9FUNG</name>
<keyword evidence="1 7" id="KW-0493">Microtubule</keyword>
<dbReference type="GO" id="GO:0008017">
    <property type="term" value="F:microtubule binding"/>
    <property type="evidence" value="ECO:0007669"/>
    <property type="project" value="InterPro"/>
</dbReference>
<dbReference type="PANTHER" id="PTHR47971:SF20">
    <property type="entry name" value="KINESIN-LIKE PROTEIN KIF24"/>
    <property type="match status" value="1"/>
</dbReference>
<dbReference type="CDD" id="cd01367">
    <property type="entry name" value="KISc_KIF2_like"/>
    <property type="match status" value="1"/>
</dbReference>
<dbReference type="Gene3D" id="1.10.150.50">
    <property type="entry name" value="Transcription Factor, Ets-1"/>
    <property type="match status" value="1"/>
</dbReference>
<dbReference type="SUPFAM" id="SSF47769">
    <property type="entry name" value="SAM/Pointed domain"/>
    <property type="match status" value="1"/>
</dbReference>
<dbReference type="AlphaFoldDB" id="A0A8H7QG47"/>
<keyword evidence="3 6" id="KW-0067">ATP-binding</keyword>
<keyword evidence="2 6" id="KW-0547">Nucleotide-binding</keyword>
<dbReference type="EMBL" id="JAEPRC010000787">
    <property type="protein sequence ID" value="KAG2191802.1"/>
    <property type="molecule type" value="Genomic_DNA"/>
</dbReference>
<dbReference type="InterPro" id="IPR001752">
    <property type="entry name" value="Kinesin_motor_dom"/>
</dbReference>
<dbReference type="InterPro" id="IPR036961">
    <property type="entry name" value="Kinesin_motor_dom_sf"/>
</dbReference>
<evidence type="ECO:0000256" key="6">
    <source>
        <dbReference type="PROSITE-ProRule" id="PRU00283"/>
    </source>
</evidence>
<dbReference type="InterPro" id="IPR019821">
    <property type="entry name" value="Kinesin_motor_CS"/>
</dbReference>
<evidence type="ECO:0000313" key="10">
    <source>
        <dbReference type="EMBL" id="KAG2191802.1"/>
    </source>
</evidence>
<proteinExistence type="inferred from homology"/>
<dbReference type="PROSITE" id="PS00411">
    <property type="entry name" value="KINESIN_MOTOR_1"/>
    <property type="match status" value="1"/>
</dbReference>
<gene>
    <name evidence="10" type="ORF">INT46_010533</name>
</gene>
<dbReference type="GO" id="GO:0005524">
    <property type="term" value="F:ATP binding"/>
    <property type="evidence" value="ECO:0007669"/>
    <property type="project" value="UniProtKB-UniRule"/>
</dbReference>
<feature type="compositionally biased region" description="Polar residues" evidence="8">
    <location>
        <begin position="66"/>
        <end position="75"/>
    </location>
</feature>
<evidence type="ECO:0000256" key="2">
    <source>
        <dbReference type="ARBA" id="ARBA00022741"/>
    </source>
</evidence>
<feature type="domain" description="Kinesin motor" evidence="9">
    <location>
        <begin position="248"/>
        <end position="570"/>
    </location>
</feature>
<protein>
    <recommendedName>
        <fullName evidence="7">Kinesin-like protein</fullName>
    </recommendedName>
</protein>
<dbReference type="Gene3D" id="3.40.850.10">
    <property type="entry name" value="Kinesin motor domain"/>
    <property type="match status" value="1"/>
</dbReference>
<sequence length="809" mass="90442">MSAALLLDALRRHDLQEYYPNLSAQGISKLDNLAELSEADYSKIGIRSPEDKTRFLALARDINMLRSNTTKSSNQHNDKVKPKPTELISRKRPIPANGTSPDRKSRRMTIAPQTLISRTPPKMSARDRRLSYLPPASVQREMFHRSPTKIQSPVKSRILPKPKIMADEHIITEAPKQPLVEKASTRLLDAYGIPVNQKPRPVATSDSPTHQQGSLEEFLHLKSKTSSNNTTKASAAMSLSTSNDLNQRIRVCVRKRPLNKKETANQESDIAPLVGSRTIQLNAPKTRIDLTRYTETHTFTFDDTFDSSSSNTQIYARTAQPLVEYVFRGGKATCFAHGQTGSGKTYTMLDPVHGLYVLAAQDIFRLLSSESYSNLSASVGFYEIYQGQLFDLLNKKNKLTARDDGNGNVVIAGLREYPINTVEDLMSVFEYGNQGRTTGKTGANNKSSRSHAVLQILLKTKTSPPKAHGKLSFIDLAGSERGADRGDANTKTRLEGAEINKSLLALKECIRALDQNKNHTPFRGSKLTQVLRDSFTGDSRTCMIATISPNNSNSEHTLNTLRYADRVKQLRGESDPRLLGDYGGSVESKGAGMVTAEADVETRDTDSQSVANSDAIWENDVSENILEVDFPSNEVAANALATPTNDRYFHSTEASNTSHRQEKYLQRLESPPAEVFDQNMDDPFFSAPLLKDETTRKAIDTDVNQMDISSSITISSLDETRIRKFIRLHRAQIKEMEEWIRNEKKMIGKLSLAVASESDLQDGLNEDIMDNQQIKDDYETYLNDLDDIMDRKFELVAAVKDKIREELEE</sequence>
<dbReference type="GO" id="GO:0007018">
    <property type="term" value="P:microtubule-based movement"/>
    <property type="evidence" value="ECO:0007669"/>
    <property type="project" value="InterPro"/>
</dbReference>